<proteinExistence type="inferred from homology"/>
<dbReference type="FunFam" id="1.10.10.10:FF:000001">
    <property type="entry name" value="LysR family transcriptional regulator"/>
    <property type="match status" value="1"/>
</dbReference>
<evidence type="ECO:0000256" key="2">
    <source>
        <dbReference type="ARBA" id="ARBA00023015"/>
    </source>
</evidence>
<dbReference type="Pfam" id="PF00126">
    <property type="entry name" value="HTH_1"/>
    <property type="match status" value="1"/>
</dbReference>
<keyword evidence="7" id="KW-1185">Reference proteome</keyword>
<dbReference type="Gene3D" id="3.40.190.290">
    <property type="match status" value="1"/>
</dbReference>
<dbReference type="PANTHER" id="PTHR30126:SF4">
    <property type="entry name" value="LYSR FAMILY TRANSCRIPTIONAL REGULATOR"/>
    <property type="match status" value="1"/>
</dbReference>
<dbReference type="PROSITE" id="PS50931">
    <property type="entry name" value="HTH_LYSR"/>
    <property type="match status" value="1"/>
</dbReference>
<dbReference type="InterPro" id="IPR036390">
    <property type="entry name" value="WH_DNA-bd_sf"/>
</dbReference>
<keyword evidence="3" id="KW-0238">DNA-binding</keyword>
<dbReference type="InterPro" id="IPR000847">
    <property type="entry name" value="LysR_HTH_N"/>
</dbReference>
<reference evidence="6 7" key="1">
    <citation type="journal article" date="2014" name="Int. J. Syst. Evol. Microbiol.">
        <title>Complete genome sequence of Corynebacterium casei LMG S-19264T (=DSM 44701T), isolated from a smear-ripened cheese.</title>
        <authorList>
            <consortium name="US DOE Joint Genome Institute (JGI-PGF)"/>
            <person name="Walter F."/>
            <person name="Albersmeier A."/>
            <person name="Kalinowski J."/>
            <person name="Ruckert C."/>
        </authorList>
    </citation>
    <scope>NUCLEOTIDE SEQUENCE [LARGE SCALE GENOMIC DNA]</scope>
    <source>
        <strain evidence="6 7">NBRC 112785</strain>
    </source>
</reference>
<keyword evidence="4" id="KW-0804">Transcription</keyword>
<dbReference type="GO" id="GO:0000976">
    <property type="term" value="F:transcription cis-regulatory region binding"/>
    <property type="evidence" value="ECO:0007669"/>
    <property type="project" value="TreeGrafter"/>
</dbReference>
<evidence type="ECO:0000256" key="3">
    <source>
        <dbReference type="ARBA" id="ARBA00023125"/>
    </source>
</evidence>
<dbReference type="GO" id="GO:0003700">
    <property type="term" value="F:DNA-binding transcription factor activity"/>
    <property type="evidence" value="ECO:0007669"/>
    <property type="project" value="InterPro"/>
</dbReference>
<dbReference type="PRINTS" id="PR00039">
    <property type="entry name" value="HTHLYSR"/>
</dbReference>
<sequence>MRLDLEAFVVLQVLVEEGSFAKAAERLHKAQSAVSYQVKKLESQLNLVLFDRSHYRAVLTEQGQAVLAEGQRLLQQAKHIEEMAFRFSQGWEANLEVIIDGALPTAPVMRAIKVLSEQQLTTRVQLKMEFLSGVQQRFEQANADLMLVLDYQPHPDYQTLSLPEITSLLVASRQHPLANQSNLTLSDLQRHLELTILDSAKGGDARVDPLQFDSERVFYLSGFDDKKRALVMGLGYGWLPLYLIEDELADGSLVKLDYASRSSYAFTPKLVQNPNKPLGKAGQLLRQLLLDEFTASLS</sequence>
<evidence type="ECO:0000256" key="1">
    <source>
        <dbReference type="ARBA" id="ARBA00009437"/>
    </source>
</evidence>
<protein>
    <submittedName>
        <fullName evidence="6">LysR family transcriptional regulator</fullName>
    </submittedName>
</protein>
<comment type="similarity">
    <text evidence="1">Belongs to the LysR transcriptional regulatory family.</text>
</comment>
<organism evidence="6 7">
    <name type="scientific">Paraferrimonas haliotis</name>
    <dbReference type="NCBI Taxonomy" id="2013866"/>
    <lineage>
        <taxon>Bacteria</taxon>
        <taxon>Pseudomonadati</taxon>
        <taxon>Pseudomonadota</taxon>
        <taxon>Gammaproteobacteria</taxon>
        <taxon>Alteromonadales</taxon>
        <taxon>Ferrimonadaceae</taxon>
        <taxon>Paraferrimonas</taxon>
    </lineage>
</organism>
<dbReference type="Pfam" id="PF03466">
    <property type="entry name" value="LysR_substrate"/>
    <property type="match status" value="1"/>
</dbReference>
<dbReference type="InterPro" id="IPR005119">
    <property type="entry name" value="LysR_subst-bd"/>
</dbReference>
<evidence type="ECO:0000313" key="7">
    <source>
        <dbReference type="Proteomes" id="UP001157439"/>
    </source>
</evidence>
<dbReference type="InterPro" id="IPR036388">
    <property type="entry name" value="WH-like_DNA-bd_sf"/>
</dbReference>
<dbReference type="Gene3D" id="1.10.10.10">
    <property type="entry name" value="Winged helix-like DNA-binding domain superfamily/Winged helix DNA-binding domain"/>
    <property type="match status" value="1"/>
</dbReference>
<dbReference type="PANTHER" id="PTHR30126">
    <property type="entry name" value="HTH-TYPE TRANSCRIPTIONAL REGULATOR"/>
    <property type="match status" value="1"/>
</dbReference>
<gene>
    <name evidence="6" type="primary">hmgR</name>
    <name evidence="6" type="ORF">GCM10007894_23710</name>
</gene>
<evidence type="ECO:0000259" key="5">
    <source>
        <dbReference type="PROSITE" id="PS50931"/>
    </source>
</evidence>
<dbReference type="EMBL" id="BSPO01000003">
    <property type="protein sequence ID" value="GLS84394.1"/>
    <property type="molecule type" value="Genomic_DNA"/>
</dbReference>
<dbReference type="SUPFAM" id="SSF53850">
    <property type="entry name" value="Periplasmic binding protein-like II"/>
    <property type="match status" value="1"/>
</dbReference>
<keyword evidence="2" id="KW-0805">Transcription regulation</keyword>
<accession>A0AA37WYF4</accession>
<evidence type="ECO:0000256" key="4">
    <source>
        <dbReference type="ARBA" id="ARBA00023163"/>
    </source>
</evidence>
<evidence type="ECO:0000313" key="6">
    <source>
        <dbReference type="EMBL" id="GLS84394.1"/>
    </source>
</evidence>
<feature type="domain" description="HTH lysR-type" evidence="5">
    <location>
        <begin position="3"/>
        <end position="60"/>
    </location>
</feature>
<name>A0AA37WYF4_9GAMM</name>
<dbReference type="AlphaFoldDB" id="A0AA37WYF4"/>
<comment type="caution">
    <text evidence="6">The sequence shown here is derived from an EMBL/GenBank/DDBJ whole genome shotgun (WGS) entry which is preliminary data.</text>
</comment>
<dbReference type="RefSeq" id="WP_095499208.1">
    <property type="nucleotide sequence ID" value="NZ_BSPO01000003.1"/>
</dbReference>
<dbReference type="SUPFAM" id="SSF46785">
    <property type="entry name" value="Winged helix' DNA-binding domain"/>
    <property type="match status" value="1"/>
</dbReference>
<dbReference type="Proteomes" id="UP001157439">
    <property type="component" value="Unassembled WGS sequence"/>
</dbReference>